<gene>
    <name evidence="3" type="ORF">EDS130_LOCUS44994</name>
    <name evidence="2" type="ORF">XAT740_LOCUS23525</name>
</gene>
<dbReference type="AlphaFoldDB" id="A0A814W703"/>
<dbReference type="GO" id="GO:0005576">
    <property type="term" value="C:extracellular region"/>
    <property type="evidence" value="ECO:0007669"/>
    <property type="project" value="InterPro"/>
</dbReference>
<name>A0A814W703_ADIRI</name>
<evidence type="ECO:0000313" key="2">
    <source>
        <dbReference type="EMBL" id="CAF1198311.1"/>
    </source>
</evidence>
<evidence type="ECO:0000313" key="4">
    <source>
        <dbReference type="Proteomes" id="UP000663828"/>
    </source>
</evidence>
<keyword evidence="1" id="KW-0732">Signal</keyword>
<dbReference type="EMBL" id="CAJNOR010001782">
    <property type="protein sequence ID" value="CAF1198311.1"/>
    <property type="molecule type" value="Genomic_DNA"/>
</dbReference>
<dbReference type="GO" id="GO:0007160">
    <property type="term" value="P:cell-matrix adhesion"/>
    <property type="evidence" value="ECO:0007669"/>
    <property type="project" value="InterPro"/>
</dbReference>
<dbReference type="Pfam" id="PF00811">
    <property type="entry name" value="Ependymin"/>
    <property type="match status" value="1"/>
</dbReference>
<reference evidence="2" key="1">
    <citation type="submission" date="2021-02" db="EMBL/GenBank/DDBJ databases">
        <authorList>
            <person name="Nowell W R."/>
        </authorList>
    </citation>
    <scope>NUCLEOTIDE SEQUENCE</scope>
</reference>
<dbReference type="OrthoDB" id="10393371at2759"/>
<evidence type="ECO:0000256" key="1">
    <source>
        <dbReference type="SAM" id="SignalP"/>
    </source>
</evidence>
<dbReference type="InterPro" id="IPR001299">
    <property type="entry name" value="Ependymin"/>
</dbReference>
<dbReference type="Proteomes" id="UP000663828">
    <property type="component" value="Unassembled WGS sequence"/>
</dbReference>
<keyword evidence="4" id="KW-1185">Reference proteome</keyword>
<feature type="signal peptide" evidence="1">
    <location>
        <begin position="1"/>
        <end position="18"/>
    </location>
</feature>
<protein>
    <submittedName>
        <fullName evidence="2">Uncharacterized protein</fullName>
    </submittedName>
</protein>
<feature type="chain" id="PRO_5035603060" evidence="1">
    <location>
        <begin position="19"/>
        <end position="202"/>
    </location>
</feature>
<dbReference type="EMBL" id="CAJNOJ010000972">
    <property type="protein sequence ID" value="CAF1536576.1"/>
    <property type="molecule type" value="Genomic_DNA"/>
</dbReference>
<comment type="caution">
    <text evidence="2">The sequence shown here is derived from an EMBL/GenBank/DDBJ whole genome shotgun (WGS) entry which is preliminary data.</text>
</comment>
<accession>A0A814W703</accession>
<dbReference type="Proteomes" id="UP000663852">
    <property type="component" value="Unassembled WGS sequence"/>
</dbReference>
<evidence type="ECO:0000313" key="3">
    <source>
        <dbReference type="EMBL" id="CAF1536576.1"/>
    </source>
</evidence>
<sequence>MFHSKLLIILVLITNGLSKPFESSPQRCCFPKRYSTKIRVFAEEILRDGSVIKTFNEYEEAHDLDNGLVATRGPTNHSVFYTPRPFHDIVDYKNKVRYSLSPDGNHCVKQDSDYPLENCIEERESYVNSAVYNHNGNEILVDTWAYYAYGLLSYQTVSRDNCIKVESRFFHEDGRSSTKVTSDYSQDIVDPSIFTIPKACQS</sequence>
<proteinExistence type="predicted"/>
<dbReference type="GO" id="GO:0005764">
    <property type="term" value="C:lysosome"/>
    <property type="evidence" value="ECO:0007669"/>
    <property type="project" value="TreeGrafter"/>
</dbReference>
<dbReference type="GO" id="GO:0005509">
    <property type="term" value="F:calcium ion binding"/>
    <property type="evidence" value="ECO:0007669"/>
    <property type="project" value="InterPro"/>
</dbReference>
<organism evidence="2 4">
    <name type="scientific">Adineta ricciae</name>
    <name type="common">Rotifer</name>
    <dbReference type="NCBI Taxonomy" id="249248"/>
    <lineage>
        <taxon>Eukaryota</taxon>
        <taxon>Metazoa</taxon>
        <taxon>Spiralia</taxon>
        <taxon>Gnathifera</taxon>
        <taxon>Rotifera</taxon>
        <taxon>Eurotatoria</taxon>
        <taxon>Bdelloidea</taxon>
        <taxon>Adinetida</taxon>
        <taxon>Adinetidae</taxon>
        <taxon>Adineta</taxon>
    </lineage>
</organism>
<dbReference type="PANTHER" id="PTHR10697:SF13">
    <property type="entry name" value="RICIN B LECTIN DOMAIN-CONTAINING PROTEIN"/>
    <property type="match status" value="1"/>
</dbReference>
<dbReference type="PANTHER" id="PTHR10697">
    <property type="entry name" value="MAMMALIAN EPENDYMIN-RELATED PROTEIN 1"/>
    <property type="match status" value="1"/>
</dbReference>